<dbReference type="PANTHER" id="PTHR24359:SF1">
    <property type="entry name" value="INHIBITOR OF NUCLEAR FACTOR KAPPA-B KINASE EPSILON SUBUNIT HOMOLOG 1-RELATED"/>
    <property type="match status" value="1"/>
</dbReference>
<dbReference type="Pfam" id="PF00069">
    <property type="entry name" value="Pkinase"/>
    <property type="match status" value="1"/>
</dbReference>
<dbReference type="AlphaFoldDB" id="A0A7C8HYA8"/>
<proteinExistence type="predicted"/>
<dbReference type="Gene3D" id="1.10.510.10">
    <property type="entry name" value="Transferase(Phosphotransferase) domain 1"/>
    <property type="match status" value="1"/>
</dbReference>
<dbReference type="GO" id="GO:0005524">
    <property type="term" value="F:ATP binding"/>
    <property type="evidence" value="ECO:0007669"/>
    <property type="project" value="InterPro"/>
</dbReference>
<feature type="compositionally biased region" description="Polar residues" evidence="1">
    <location>
        <begin position="700"/>
        <end position="714"/>
    </location>
</feature>
<reference evidence="3 4" key="1">
    <citation type="submission" date="2020-01" db="EMBL/GenBank/DDBJ databases">
        <authorList>
            <consortium name="DOE Joint Genome Institute"/>
            <person name="Haridas S."/>
            <person name="Albert R."/>
            <person name="Binder M."/>
            <person name="Bloem J."/>
            <person name="Labutti K."/>
            <person name="Salamov A."/>
            <person name="Andreopoulos B."/>
            <person name="Baker S.E."/>
            <person name="Barry K."/>
            <person name="Bills G."/>
            <person name="Bluhm B.H."/>
            <person name="Cannon C."/>
            <person name="Castanera R."/>
            <person name="Culley D.E."/>
            <person name="Daum C."/>
            <person name="Ezra D."/>
            <person name="Gonzalez J.B."/>
            <person name="Henrissat B."/>
            <person name="Kuo A."/>
            <person name="Liang C."/>
            <person name="Lipzen A."/>
            <person name="Lutzoni F."/>
            <person name="Magnuson J."/>
            <person name="Mondo S."/>
            <person name="Nolan M."/>
            <person name="Ohm R."/>
            <person name="Pangilinan J."/>
            <person name="Park H.-J.H."/>
            <person name="Ramirez L."/>
            <person name="Alfaro M."/>
            <person name="Sun H."/>
            <person name="Tritt A."/>
            <person name="Yoshinaga Y."/>
            <person name="Zwiers L.-H.L."/>
            <person name="Turgeon B.G."/>
            <person name="Goodwin S.B."/>
            <person name="Spatafora J.W."/>
            <person name="Crous P.W."/>
            <person name="Grigoriev I.V."/>
        </authorList>
    </citation>
    <scope>NUCLEOTIDE SEQUENCE [LARGE SCALE GENOMIC DNA]</scope>
    <source>
        <strain evidence="3 4">CBS 611.86</strain>
    </source>
</reference>
<dbReference type="Proteomes" id="UP000481861">
    <property type="component" value="Unassembled WGS sequence"/>
</dbReference>
<keyword evidence="4" id="KW-1185">Reference proteome</keyword>
<dbReference type="SUPFAM" id="SSF53300">
    <property type="entry name" value="vWA-like"/>
    <property type="match status" value="1"/>
</dbReference>
<dbReference type="InterPro" id="IPR011009">
    <property type="entry name" value="Kinase-like_dom_sf"/>
</dbReference>
<accession>A0A7C8HYA8</accession>
<protein>
    <recommendedName>
        <fullName evidence="2">Protein kinase domain-containing protein</fullName>
    </recommendedName>
</protein>
<evidence type="ECO:0000313" key="3">
    <source>
        <dbReference type="EMBL" id="KAF2864734.1"/>
    </source>
</evidence>
<dbReference type="SUPFAM" id="SSF56112">
    <property type="entry name" value="Protein kinase-like (PK-like)"/>
    <property type="match status" value="1"/>
</dbReference>
<feature type="compositionally biased region" description="Low complexity" evidence="1">
    <location>
        <begin position="749"/>
        <end position="764"/>
    </location>
</feature>
<dbReference type="SMART" id="SM00220">
    <property type="entry name" value="S_TKc"/>
    <property type="match status" value="1"/>
</dbReference>
<dbReference type="GO" id="GO:0004674">
    <property type="term" value="F:protein serine/threonine kinase activity"/>
    <property type="evidence" value="ECO:0007669"/>
    <property type="project" value="TreeGrafter"/>
</dbReference>
<feature type="region of interest" description="Disordered" evidence="1">
    <location>
        <begin position="657"/>
        <end position="788"/>
    </location>
</feature>
<comment type="caution">
    <text evidence="3">The sequence shown here is derived from an EMBL/GenBank/DDBJ whole genome shotgun (WGS) entry which is preliminary data.</text>
</comment>
<dbReference type="OrthoDB" id="9992527at2759"/>
<gene>
    <name evidence="3" type="ORF">BDV95DRAFT_290159</name>
</gene>
<dbReference type="EMBL" id="JAADJZ010000040">
    <property type="protein sequence ID" value="KAF2864734.1"/>
    <property type="molecule type" value="Genomic_DNA"/>
</dbReference>
<feature type="domain" description="Protein kinase" evidence="2">
    <location>
        <begin position="200"/>
        <end position="537"/>
    </location>
</feature>
<dbReference type="PANTHER" id="PTHR24359">
    <property type="entry name" value="SERINE/THREONINE-PROTEIN KINASE SBK1"/>
    <property type="match status" value="1"/>
</dbReference>
<dbReference type="PROSITE" id="PS50011">
    <property type="entry name" value="PROTEIN_KINASE_DOM"/>
    <property type="match status" value="1"/>
</dbReference>
<dbReference type="InterPro" id="IPR000719">
    <property type="entry name" value="Prot_kinase_dom"/>
</dbReference>
<evidence type="ECO:0000313" key="4">
    <source>
        <dbReference type="Proteomes" id="UP000481861"/>
    </source>
</evidence>
<name>A0A7C8HYA8_9PLEO</name>
<dbReference type="InterPro" id="IPR036465">
    <property type="entry name" value="vWFA_dom_sf"/>
</dbReference>
<evidence type="ECO:0000259" key="2">
    <source>
        <dbReference type="PROSITE" id="PS50011"/>
    </source>
</evidence>
<sequence length="1171" mass="131384">MDIQDGTSERALSVLETFAARLKESWTYTAKVSCYQRCDLAGMCDCRKEFVDVDAVISWMNRRDSEGLVRSKDAIPNAQRLLIEINHKMKGHQYHPFPVDPNKILSGENCSVLVFSILVEQGCGELIDIFQEARIYDKFLDYPGSGNLVELRKKLTANGISDVEEVIQNFDARKWAYIPRRLTLHMEENFEGGNFIVPFCRYEAINDKGGTASVYRVAVQRRFITDGKLKDALHKSLYIDPQYGECYEMALKSISTSHRILYHHEKGAFEWLLKDQNIPIVRYLGCYSHGDPTNGVTHNLLLEYGQMDLDEFFADLTNVPPVRAMEIIRFWGSLFKVADAIHKVHHLDIPQGKRSLNYDGWHADIKPDNILSVHGEFKLADFGFARFAERELNGLVPMHSIEGGTDTYCAPEIARMRKNGTSTPVMQTIDTWSFGCVLSVAATWVVLGLQGIRQYGVLRRLARSNQTASGKPTDKFHDGERVLLEIQDWHNFLRSHIRSSDTATPLVLDLVESHMLRSKPGNRLSSKKLCESLRNLITSAKAIEIEQVGDSKPTSDSVKRALFVIDESAEVTDIKTTTPDTAVFQSQIQVNVTEEGGPASTLHMAVDASDSVWKRAGKEARLKSVPLAKTPHRKEILREEMEKSTVFLTVKKPVAQPATFPKKHQGELADSPVDDPTASQTWNGRRSPRYPKRNEPSPRRPSNYTSPSRSQNDVPTIAAPIARRLDRGPFLNDKPPPRVSSTHEVLLVPSQNSSPESSRSSSLPHVTVTKSTPPSRKQEWSPRGSLDTPINFAGDAAIPQELSATNTYSVQGLSYSLERSVACSELTQEESRMLEQLEAKRERARTSTSSAVPIASSNISKPVLASLGHQEAKIPARHVSESLDEVSRTSDKIMAVTYNSASQNNNANFEATMGSEKEPMRIVSREPPEAVSIPTPPTLSVPSHVYDLEWDVCKVRKALEQQQPRKNWAKFKQNFKPSKESKDSYLNKYIYNRDIIFVLDNGTTMSPHWPQVSFVAQTLAMKVAGLDEDGIDVIFTIGRHCNRNNLRGPDGLESLKTSLQQARPLPPDRDIPRDSTDMNGILQGIFSRYWTSNQCKATTVIVLTDGVFEGTDPPHSLNETIVNFAREVEADSRRFLARHFTIGFVRFGDGAADKAYLELLDDQLCKQNMLR</sequence>
<evidence type="ECO:0000256" key="1">
    <source>
        <dbReference type="SAM" id="MobiDB-lite"/>
    </source>
</evidence>
<organism evidence="3 4">
    <name type="scientific">Massariosphaeria phaeospora</name>
    <dbReference type="NCBI Taxonomy" id="100035"/>
    <lineage>
        <taxon>Eukaryota</taxon>
        <taxon>Fungi</taxon>
        <taxon>Dikarya</taxon>
        <taxon>Ascomycota</taxon>
        <taxon>Pezizomycotina</taxon>
        <taxon>Dothideomycetes</taxon>
        <taxon>Pleosporomycetidae</taxon>
        <taxon>Pleosporales</taxon>
        <taxon>Pleosporales incertae sedis</taxon>
        <taxon>Massariosphaeria</taxon>
    </lineage>
</organism>